<dbReference type="EMBL" id="JAAGSC010000039">
    <property type="protein sequence ID" value="NDY95380.1"/>
    <property type="molecule type" value="Genomic_DNA"/>
</dbReference>
<dbReference type="InterPro" id="IPR006317">
    <property type="entry name" value="Ubiquinol_cyt_c_Rdtase_Fe-S-su"/>
</dbReference>
<dbReference type="InterPro" id="IPR017941">
    <property type="entry name" value="Rieske_2Fe-2S"/>
</dbReference>
<dbReference type="NCBIfam" id="TIGR01416">
    <property type="entry name" value="Rieske_proteo"/>
    <property type="match status" value="1"/>
</dbReference>
<comment type="miscellaneous">
    <text evidence="13">The Rieske protein is a high potential 2Fe-2S protein.</text>
</comment>
<dbReference type="RefSeq" id="WP_164210770.1">
    <property type="nucleotide sequence ID" value="NZ_JAAGSC010000039.1"/>
</dbReference>
<gene>
    <name evidence="16" type="primary">petA</name>
    <name evidence="16" type="ORF">G3I74_06545</name>
</gene>
<evidence type="ECO:0000256" key="13">
    <source>
        <dbReference type="RuleBase" id="RU004494"/>
    </source>
</evidence>
<dbReference type="PANTHER" id="PTHR10134">
    <property type="entry name" value="CYTOCHROME B-C1 COMPLEX SUBUNIT RIESKE, MITOCHONDRIAL"/>
    <property type="match status" value="1"/>
</dbReference>
<protein>
    <recommendedName>
        <fullName evidence="13">Ubiquinol-cytochrome c reductase iron-sulfur subunit</fullName>
        <ecNumber evidence="13">7.1.1.8</ecNumber>
    </recommendedName>
</protein>
<comment type="cofactor">
    <cofactor evidence="13">
        <name>[2Fe-2S] cluster</name>
        <dbReference type="ChEBI" id="CHEBI:190135"/>
    </cofactor>
    <text evidence="13">Binds 1 [2Fe-2S] cluster per subunit.</text>
</comment>
<evidence type="ECO:0000313" key="16">
    <source>
        <dbReference type="EMBL" id="NDY95380.1"/>
    </source>
</evidence>
<dbReference type="GO" id="GO:0008121">
    <property type="term" value="F:quinol-cytochrome-c reductase activity"/>
    <property type="evidence" value="ECO:0007669"/>
    <property type="project" value="UniProtKB-EC"/>
</dbReference>
<dbReference type="PROSITE" id="PS51296">
    <property type="entry name" value="RIESKE"/>
    <property type="match status" value="1"/>
</dbReference>
<evidence type="ECO:0000256" key="10">
    <source>
        <dbReference type="ARBA" id="ARBA00023014"/>
    </source>
</evidence>
<keyword evidence="17" id="KW-1185">Reference proteome</keyword>
<keyword evidence="5" id="KW-0479">Metal-binding</keyword>
<keyword evidence="4" id="KW-0001">2Fe-2S</keyword>
<dbReference type="InterPro" id="IPR014349">
    <property type="entry name" value="Rieske_Fe-S_prot"/>
</dbReference>
<dbReference type="Gene3D" id="2.102.10.10">
    <property type="entry name" value="Rieske [2Fe-2S] iron-sulphur domain"/>
    <property type="match status" value="1"/>
</dbReference>
<keyword evidence="11 13" id="KW-0472">Membrane</keyword>
<dbReference type="Gene3D" id="1.20.5.510">
    <property type="entry name" value="Single helix bin"/>
    <property type="match status" value="1"/>
</dbReference>
<evidence type="ECO:0000256" key="9">
    <source>
        <dbReference type="ARBA" id="ARBA00023004"/>
    </source>
</evidence>
<evidence type="ECO:0000256" key="8">
    <source>
        <dbReference type="ARBA" id="ARBA00022989"/>
    </source>
</evidence>
<evidence type="ECO:0000256" key="14">
    <source>
        <dbReference type="RuleBase" id="RU004497"/>
    </source>
</evidence>
<dbReference type="InterPro" id="IPR019470">
    <property type="entry name" value="Ubiq_cytC_Rdtase_Fe-S_su_TAT"/>
</dbReference>
<evidence type="ECO:0000256" key="11">
    <source>
        <dbReference type="ARBA" id="ARBA00023136"/>
    </source>
</evidence>
<keyword evidence="2 13" id="KW-0813">Transport</keyword>
<dbReference type="InterPro" id="IPR006311">
    <property type="entry name" value="TAT_signal"/>
</dbReference>
<evidence type="ECO:0000313" key="17">
    <source>
        <dbReference type="Proteomes" id="UP000484885"/>
    </source>
</evidence>
<comment type="similarity">
    <text evidence="1">Belongs to the Rieske iron-sulfur protein family.</text>
</comment>
<accession>A0A845UZM6</accession>
<comment type="catalytic activity">
    <reaction evidence="13">
        <text>a quinol + 2 Fe(III)-[cytochrome c](out) = a quinone + 2 Fe(II)-[cytochrome c](out) + 2 H(+)(out)</text>
        <dbReference type="Rhea" id="RHEA:11484"/>
        <dbReference type="Rhea" id="RHEA-COMP:10350"/>
        <dbReference type="Rhea" id="RHEA-COMP:14399"/>
        <dbReference type="ChEBI" id="CHEBI:15378"/>
        <dbReference type="ChEBI" id="CHEBI:24646"/>
        <dbReference type="ChEBI" id="CHEBI:29033"/>
        <dbReference type="ChEBI" id="CHEBI:29034"/>
        <dbReference type="ChEBI" id="CHEBI:132124"/>
        <dbReference type="EC" id="7.1.1.8"/>
    </reaction>
</comment>
<evidence type="ECO:0000256" key="12">
    <source>
        <dbReference type="ARBA" id="ARBA00023157"/>
    </source>
</evidence>
<feature type="domain" description="Rieske" evidence="15">
    <location>
        <begin position="121"/>
        <end position="199"/>
    </location>
</feature>
<name>A0A845UZM6_9GAMM</name>
<dbReference type="EC" id="7.1.1.8" evidence="13"/>
<dbReference type="GO" id="GO:0051537">
    <property type="term" value="F:2 iron, 2 sulfur cluster binding"/>
    <property type="evidence" value="ECO:0007669"/>
    <property type="project" value="UniProtKB-KW"/>
</dbReference>
<keyword evidence="10" id="KW-0411">Iron-sulfur</keyword>
<dbReference type="GO" id="GO:0046872">
    <property type="term" value="F:metal ion binding"/>
    <property type="evidence" value="ECO:0007669"/>
    <property type="project" value="UniProtKB-KW"/>
</dbReference>
<keyword evidence="7 13" id="KW-0249">Electron transport</keyword>
<evidence type="ECO:0000256" key="6">
    <source>
        <dbReference type="ARBA" id="ARBA00022967"/>
    </source>
</evidence>
<evidence type="ECO:0000256" key="2">
    <source>
        <dbReference type="ARBA" id="ARBA00022448"/>
    </source>
</evidence>
<evidence type="ECO:0000256" key="1">
    <source>
        <dbReference type="ARBA" id="ARBA00010651"/>
    </source>
</evidence>
<evidence type="ECO:0000256" key="4">
    <source>
        <dbReference type="ARBA" id="ARBA00022714"/>
    </source>
</evidence>
<dbReference type="PROSITE" id="PS51318">
    <property type="entry name" value="TAT"/>
    <property type="match status" value="1"/>
</dbReference>
<dbReference type="InterPro" id="IPR036922">
    <property type="entry name" value="Rieske_2Fe-2S_sf"/>
</dbReference>
<evidence type="ECO:0000256" key="7">
    <source>
        <dbReference type="ARBA" id="ARBA00022982"/>
    </source>
</evidence>
<evidence type="ECO:0000256" key="5">
    <source>
        <dbReference type="ARBA" id="ARBA00022723"/>
    </source>
</evidence>
<comment type="subunit">
    <text evidence="14">The main subunits of complex b-c1 are: cytochrome b, cytochrome c1 and the Rieske protein.</text>
</comment>
<dbReference type="AlphaFoldDB" id="A0A845UZM6"/>
<proteinExistence type="inferred from homology"/>
<organism evidence="16 17">
    <name type="scientific">Wenzhouxiangella limi</name>
    <dbReference type="NCBI Taxonomy" id="2707351"/>
    <lineage>
        <taxon>Bacteria</taxon>
        <taxon>Pseudomonadati</taxon>
        <taxon>Pseudomonadota</taxon>
        <taxon>Gammaproteobacteria</taxon>
        <taxon>Chromatiales</taxon>
        <taxon>Wenzhouxiangellaceae</taxon>
        <taxon>Wenzhouxiangella</taxon>
    </lineage>
</organism>
<keyword evidence="3 13" id="KW-0812">Transmembrane</keyword>
<evidence type="ECO:0000259" key="15">
    <source>
        <dbReference type="PROSITE" id="PS51296"/>
    </source>
</evidence>
<sequence length="208" mass="22521">MSETEPLASVQPSADDPSRRRLLLASTGVVGAVGVGAAAWPFLASLRPSEKAKVIGAPVEVFIGNLEPGQLARVQWRGSTIGIMRRTERMLADLDKLDDRLRDPESSNLDQQPEYARNQHRSIRPEILVLNVHCTHLGCIPQAIPEVGAQPFDANWLGGFFCPCHRSTFDLAGRVYAGVPASSNLLVPPYSFIDDENVIIGVDPEGAA</sequence>
<dbReference type="Pfam" id="PF00355">
    <property type="entry name" value="Rieske"/>
    <property type="match status" value="1"/>
</dbReference>
<evidence type="ECO:0000256" key="3">
    <source>
        <dbReference type="ARBA" id="ARBA00022692"/>
    </source>
</evidence>
<dbReference type="CDD" id="cd03470">
    <property type="entry name" value="Rieske_cytochrome_bc1"/>
    <property type="match status" value="1"/>
</dbReference>
<comment type="caution">
    <text evidence="16">The sequence shown here is derived from an EMBL/GenBank/DDBJ whole genome shotgun (WGS) entry which is preliminary data.</text>
</comment>
<dbReference type="SUPFAM" id="SSF50022">
    <property type="entry name" value="ISP domain"/>
    <property type="match status" value="1"/>
</dbReference>
<keyword evidence="6" id="KW-1278">Translocase</keyword>
<reference evidence="16 17" key="1">
    <citation type="submission" date="2020-02" db="EMBL/GenBank/DDBJ databases">
        <authorList>
            <person name="Zhang X.-Y."/>
        </authorList>
    </citation>
    <scope>NUCLEOTIDE SEQUENCE [LARGE SCALE GENOMIC DNA]</scope>
    <source>
        <strain evidence="16 17">C33</strain>
    </source>
</reference>
<feature type="transmembrane region" description="Helical" evidence="13">
    <location>
        <begin position="22"/>
        <end position="43"/>
    </location>
</feature>
<dbReference type="Proteomes" id="UP000484885">
    <property type="component" value="Unassembled WGS sequence"/>
</dbReference>
<keyword evidence="9" id="KW-0408">Iron</keyword>
<keyword evidence="8 13" id="KW-1133">Transmembrane helix</keyword>
<dbReference type="Pfam" id="PF10399">
    <property type="entry name" value="UCR_Fe-S_N"/>
    <property type="match status" value="1"/>
</dbReference>
<keyword evidence="12" id="KW-1015">Disulfide bond</keyword>